<evidence type="ECO:0000313" key="1">
    <source>
        <dbReference type="EMBL" id="NUB93083.1"/>
    </source>
</evidence>
<dbReference type="PANTHER" id="PTHR21530">
    <property type="entry name" value="PHEROMONE SHUTDOWN PROTEIN"/>
    <property type="match status" value="1"/>
</dbReference>
<gene>
    <name evidence="1" type="ORF">HT576_18920</name>
</gene>
<protein>
    <submittedName>
        <fullName evidence="1">TraB/GumN family protein</fullName>
    </submittedName>
</protein>
<accession>A0A8J8GMZ2</accession>
<dbReference type="PANTHER" id="PTHR21530:SF7">
    <property type="entry name" value="TRAB DOMAIN-CONTAINING PROTEIN"/>
    <property type="match status" value="1"/>
</dbReference>
<dbReference type="InterPro" id="IPR046345">
    <property type="entry name" value="TraB_PrgY-like"/>
</dbReference>
<dbReference type="CDD" id="cd14726">
    <property type="entry name" value="TraB_PrgY-like"/>
    <property type="match status" value="1"/>
</dbReference>
<sequence>MTAQGTITIVPSVHFSPTHRRRVRSTIRETEPDVVAVELDDQRYDRLEERSGRSPLELARELPPATAAAYTVLQAVQRTVVRLYGLDPGQTDMEAAVETAAELDIDVALIDDPIAETLSALADRVGPELLPKLFARTQRMGPDRQAKQLELLTTSFEEITSGEDVQPAIEQMRLLLPELTEIMIDRRDRSMGRRLHALRREGCDVVAVVGAGHHLGIKRTLEDLEARDRDADPLASAETEFREFDADATVPIRSPARSVTRIPID</sequence>
<name>A0A8J8GMZ2_9EURY</name>
<comment type="caution">
    <text evidence="1">The sequence shown here is derived from an EMBL/GenBank/DDBJ whole genome shotgun (WGS) entry which is preliminary data.</text>
</comment>
<dbReference type="OrthoDB" id="185689at2157"/>
<evidence type="ECO:0000313" key="2">
    <source>
        <dbReference type="Proteomes" id="UP000728647"/>
    </source>
</evidence>
<reference evidence="1" key="1">
    <citation type="submission" date="2020-06" db="EMBL/GenBank/DDBJ databases">
        <title>Haloterrigena sp. nov., an extremely halophilic archaeon isolated from a saline sediment.</title>
        <authorList>
            <person name="Liu B.-B."/>
        </authorList>
    </citation>
    <scope>NUCLEOTIDE SEQUENCE</scope>
    <source>
        <strain evidence="1">SYSU A121-1</strain>
    </source>
</reference>
<dbReference type="EMBL" id="JABURA010000001">
    <property type="protein sequence ID" value="NUB93083.1"/>
    <property type="molecule type" value="Genomic_DNA"/>
</dbReference>
<dbReference type="InterPro" id="IPR002816">
    <property type="entry name" value="TraB/PrgY/GumN_fam"/>
</dbReference>
<dbReference type="Pfam" id="PF01963">
    <property type="entry name" value="TraB_PrgY_gumN"/>
    <property type="match status" value="1"/>
</dbReference>
<dbReference type="RefSeq" id="WP_174702801.1">
    <property type="nucleotide sequence ID" value="NZ_JABURA010000001.1"/>
</dbReference>
<dbReference type="Proteomes" id="UP000728647">
    <property type="component" value="Unassembled WGS sequence"/>
</dbReference>
<dbReference type="AlphaFoldDB" id="A0A8J8GMZ2"/>
<proteinExistence type="predicted"/>
<organism evidence="1 2">
    <name type="scientific">Haloterrigena gelatinilytica</name>
    <dbReference type="NCBI Taxonomy" id="2741724"/>
    <lineage>
        <taxon>Archaea</taxon>
        <taxon>Methanobacteriati</taxon>
        <taxon>Methanobacteriota</taxon>
        <taxon>Stenosarchaea group</taxon>
        <taxon>Halobacteria</taxon>
        <taxon>Halobacteriales</taxon>
        <taxon>Natrialbaceae</taxon>
        <taxon>Haloterrigena</taxon>
    </lineage>
</organism>